<feature type="transmembrane region" description="Helical" evidence="1">
    <location>
        <begin position="43"/>
        <end position="59"/>
    </location>
</feature>
<evidence type="ECO:0000313" key="2">
    <source>
        <dbReference type="EMBL" id="KAL1552417.1"/>
    </source>
</evidence>
<evidence type="ECO:0000313" key="3">
    <source>
        <dbReference type="Proteomes" id="UP001567538"/>
    </source>
</evidence>
<name>A0ABD1H7M5_SALDI</name>
<protein>
    <submittedName>
        <fullName evidence="2">Uncharacterized protein</fullName>
    </submittedName>
</protein>
<gene>
    <name evidence="2" type="ORF">AAHA92_13217</name>
</gene>
<sequence>MAMRHIASNSVEMAIIGDALRQAFMAKHDYESLLEEDKAWHKMQRPLIVLALALISLAISETADYYWTVMFLPSSMLFAVYLIADESDSGG</sequence>
<keyword evidence="1" id="KW-0812">Transmembrane</keyword>
<proteinExistence type="predicted"/>
<keyword evidence="1" id="KW-0472">Membrane</keyword>
<keyword evidence="3" id="KW-1185">Reference proteome</keyword>
<organism evidence="2 3">
    <name type="scientific">Salvia divinorum</name>
    <name type="common">Maria pastora</name>
    <name type="synonym">Diviner's sage</name>
    <dbReference type="NCBI Taxonomy" id="28513"/>
    <lineage>
        <taxon>Eukaryota</taxon>
        <taxon>Viridiplantae</taxon>
        <taxon>Streptophyta</taxon>
        <taxon>Embryophyta</taxon>
        <taxon>Tracheophyta</taxon>
        <taxon>Spermatophyta</taxon>
        <taxon>Magnoliopsida</taxon>
        <taxon>eudicotyledons</taxon>
        <taxon>Gunneridae</taxon>
        <taxon>Pentapetalae</taxon>
        <taxon>asterids</taxon>
        <taxon>lamiids</taxon>
        <taxon>Lamiales</taxon>
        <taxon>Lamiaceae</taxon>
        <taxon>Nepetoideae</taxon>
        <taxon>Mentheae</taxon>
        <taxon>Salviinae</taxon>
        <taxon>Salvia</taxon>
        <taxon>Salvia subgen. Calosphace</taxon>
    </lineage>
</organism>
<comment type="caution">
    <text evidence="2">The sequence shown here is derived from an EMBL/GenBank/DDBJ whole genome shotgun (WGS) entry which is preliminary data.</text>
</comment>
<keyword evidence="1" id="KW-1133">Transmembrane helix</keyword>
<reference evidence="2 3" key="1">
    <citation type="submission" date="2024-06" db="EMBL/GenBank/DDBJ databases">
        <title>A chromosome level genome sequence of Diviner's sage (Salvia divinorum).</title>
        <authorList>
            <person name="Ford S.A."/>
            <person name="Ro D.-K."/>
            <person name="Ness R.W."/>
            <person name="Phillips M.A."/>
        </authorList>
    </citation>
    <scope>NUCLEOTIDE SEQUENCE [LARGE SCALE GENOMIC DNA]</scope>
    <source>
        <strain evidence="2">SAF-2024a</strain>
        <tissue evidence="2">Leaf</tissue>
    </source>
</reference>
<dbReference type="PANTHER" id="PTHR36060">
    <property type="entry name" value="OS02G0272400 PROTEIN"/>
    <property type="match status" value="1"/>
</dbReference>
<dbReference type="AlphaFoldDB" id="A0ABD1H7M5"/>
<dbReference type="PANTHER" id="PTHR36060:SF1">
    <property type="entry name" value="OS02G0272400 PROTEIN"/>
    <property type="match status" value="1"/>
</dbReference>
<evidence type="ECO:0000256" key="1">
    <source>
        <dbReference type="SAM" id="Phobius"/>
    </source>
</evidence>
<dbReference type="EMBL" id="JBEAFC010000006">
    <property type="protein sequence ID" value="KAL1552417.1"/>
    <property type="molecule type" value="Genomic_DNA"/>
</dbReference>
<accession>A0ABD1H7M5</accession>
<dbReference type="Proteomes" id="UP001567538">
    <property type="component" value="Unassembled WGS sequence"/>
</dbReference>